<evidence type="ECO:0000256" key="2">
    <source>
        <dbReference type="ARBA" id="ARBA00023027"/>
    </source>
</evidence>
<evidence type="ECO:0000313" key="4">
    <source>
        <dbReference type="EMBL" id="CUB03177.1"/>
    </source>
</evidence>
<feature type="domain" description="D-isomer specific 2-hydroxyacid dehydrogenase NAD-binding" evidence="3">
    <location>
        <begin position="103"/>
        <end position="275"/>
    </location>
</feature>
<dbReference type="AlphaFoldDB" id="A0A0K6IIN6"/>
<dbReference type="SUPFAM" id="SSF51735">
    <property type="entry name" value="NAD(P)-binding Rossmann-fold domains"/>
    <property type="match status" value="1"/>
</dbReference>
<dbReference type="PANTHER" id="PTHR43333:SF1">
    <property type="entry name" value="D-ISOMER SPECIFIC 2-HYDROXYACID DEHYDROGENASE NAD-BINDING DOMAIN-CONTAINING PROTEIN"/>
    <property type="match status" value="1"/>
</dbReference>
<organism evidence="4 5">
    <name type="scientific">Marinomonas fungiae</name>
    <dbReference type="NCBI Taxonomy" id="1137284"/>
    <lineage>
        <taxon>Bacteria</taxon>
        <taxon>Pseudomonadati</taxon>
        <taxon>Pseudomonadota</taxon>
        <taxon>Gammaproteobacteria</taxon>
        <taxon>Oceanospirillales</taxon>
        <taxon>Oceanospirillaceae</taxon>
        <taxon>Marinomonas</taxon>
    </lineage>
</organism>
<keyword evidence="5" id="KW-1185">Reference proteome</keyword>
<dbReference type="InterPro" id="IPR036291">
    <property type="entry name" value="NAD(P)-bd_dom_sf"/>
</dbReference>
<proteinExistence type="predicted"/>
<reference evidence="5" key="1">
    <citation type="submission" date="2015-08" db="EMBL/GenBank/DDBJ databases">
        <authorList>
            <person name="Varghese N."/>
        </authorList>
    </citation>
    <scope>NUCLEOTIDE SEQUENCE [LARGE SCALE GENOMIC DNA]</scope>
    <source>
        <strain evidence="5">JCM 18476</strain>
    </source>
</reference>
<keyword evidence="1" id="KW-0560">Oxidoreductase</keyword>
<dbReference type="STRING" id="1137284.GCA_001418205_01024"/>
<keyword evidence="2" id="KW-0520">NAD</keyword>
<dbReference type="GO" id="GO:0051287">
    <property type="term" value="F:NAD binding"/>
    <property type="evidence" value="ECO:0007669"/>
    <property type="project" value="InterPro"/>
</dbReference>
<name>A0A0K6IIN6_9GAMM</name>
<dbReference type="Pfam" id="PF02826">
    <property type="entry name" value="2-Hacid_dh_C"/>
    <property type="match status" value="1"/>
</dbReference>
<sequence>MECGILHSSYLDMTPYAECFAAQQNELKVFLSHEVHDPLSITFALLWFPEDDFFERYPNIKVVASVAAGVDSILACPSLPEHVKVCRNRDDQQAAIMSTFAIWHVLNHQRNFPLYREQQANKVWQRQPMRAPSEVSVGVLGMGFMGERIAKDLDHLGFSVAGWRKTNKPLKDSNISVFCGSEELSAFLSRTEVLICVLPLTDETHGILNLQTFQQLKPNAYLVHLGRGGHLVESDLMHALQTGVLKGASLDVFAQEPLPSTSPLWEHPDLIITPHDASDVRPSAAVKNLIDEYLRYLDGQCLQNEVPRSTGY</sequence>
<evidence type="ECO:0000256" key="1">
    <source>
        <dbReference type="ARBA" id="ARBA00023002"/>
    </source>
</evidence>
<evidence type="ECO:0000259" key="3">
    <source>
        <dbReference type="Pfam" id="PF02826"/>
    </source>
</evidence>
<dbReference type="InterPro" id="IPR006140">
    <property type="entry name" value="D-isomer_DH_NAD-bd"/>
</dbReference>
<gene>
    <name evidence="4" type="ORF">Ga0061065_10325</name>
</gene>
<dbReference type="OrthoDB" id="9787219at2"/>
<dbReference type="Gene3D" id="3.40.50.720">
    <property type="entry name" value="NAD(P)-binding Rossmann-like Domain"/>
    <property type="match status" value="2"/>
</dbReference>
<protein>
    <submittedName>
        <fullName evidence="4">Phosphoglycerate dehydrogenase or related dehydrogenase</fullName>
    </submittedName>
</protein>
<evidence type="ECO:0000313" key="5">
    <source>
        <dbReference type="Proteomes" id="UP000182769"/>
    </source>
</evidence>
<dbReference type="Proteomes" id="UP000182769">
    <property type="component" value="Unassembled WGS sequence"/>
</dbReference>
<dbReference type="CDD" id="cd12164">
    <property type="entry name" value="GDH_like_2"/>
    <property type="match status" value="1"/>
</dbReference>
<dbReference type="GO" id="GO:0016491">
    <property type="term" value="F:oxidoreductase activity"/>
    <property type="evidence" value="ECO:0007669"/>
    <property type="project" value="UniProtKB-KW"/>
</dbReference>
<dbReference type="PANTHER" id="PTHR43333">
    <property type="entry name" value="2-HACID_DH_C DOMAIN-CONTAINING PROTEIN"/>
    <property type="match status" value="1"/>
</dbReference>
<accession>A0A0K6IIN6</accession>
<dbReference type="EMBL" id="CYHG01000003">
    <property type="protein sequence ID" value="CUB03177.1"/>
    <property type="molecule type" value="Genomic_DNA"/>
</dbReference>
<dbReference type="RefSeq" id="WP_055462152.1">
    <property type="nucleotide sequence ID" value="NZ_CYHG01000003.1"/>
</dbReference>